<dbReference type="GO" id="GO:0005524">
    <property type="term" value="F:ATP binding"/>
    <property type="evidence" value="ECO:0007669"/>
    <property type="project" value="UniProtKB-KW"/>
</dbReference>
<dbReference type="Pfam" id="PF18052">
    <property type="entry name" value="Rx_N"/>
    <property type="match status" value="1"/>
</dbReference>
<dbReference type="Pfam" id="PF00931">
    <property type="entry name" value="NB-ARC"/>
    <property type="match status" value="1"/>
</dbReference>
<keyword evidence="4" id="KW-0067">ATP-binding</keyword>
<dbReference type="PANTHER" id="PTHR36766">
    <property type="entry name" value="PLANT BROAD-SPECTRUM MILDEW RESISTANCE PROTEIN RPW8"/>
    <property type="match status" value="1"/>
</dbReference>
<dbReference type="InParanoid" id="A0A7N2LWA0"/>
<dbReference type="Gramene" id="QL05p088156:mrna">
    <property type="protein sequence ID" value="QL05p088156:mrna"/>
    <property type="gene ID" value="QL05p088156"/>
</dbReference>
<evidence type="ECO:0000256" key="3">
    <source>
        <dbReference type="ARBA" id="ARBA00022821"/>
    </source>
</evidence>
<dbReference type="InterPro" id="IPR041118">
    <property type="entry name" value="Rx_N"/>
</dbReference>
<evidence type="ECO:0000259" key="7">
    <source>
        <dbReference type="Pfam" id="PF18052"/>
    </source>
</evidence>
<dbReference type="SUPFAM" id="SSF52540">
    <property type="entry name" value="P-loop containing nucleoside triphosphate hydrolases"/>
    <property type="match status" value="1"/>
</dbReference>
<reference evidence="8" key="2">
    <citation type="submission" date="2021-01" db="UniProtKB">
        <authorList>
            <consortium name="EnsemblPlants"/>
        </authorList>
    </citation>
    <scope>IDENTIFICATION</scope>
</reference>
<dbReference type="Gene3D" id="3.40.50.300">
    <property type="entry name" value="P-loop containing nucleotide triphosphate hydrolases"/>
    <property type="match status" value="1"/>
</dbReference>
<evidence type="ECO:0000313" key="8">
    <source>
        <dbReference type="EnsemblPlants" id="QL05p088156:mrna"/>
    </source>
</evidence>
<dbReference type="PRINTS" id="PR00364">
    <property type="entry name" value="DISEASERSIST"/>
</dbReference>
<dbReference type="Proteomes" id="UP000594261">
    <property type="component" value="Chromosome 5"/>
</dbReference>
<dbReference type="EMBL" id="LRBV02000005">
    <property type="status" value="NOT_ANNOTATED_CDS"/>
    <property type="molecule type" value="Genomic_DNA"/>
</dbReference>
<reference evidence="8 9" key="1">
    <citation type="journal article" date="2016" name="G3 (Bethesda)">
        <title>First Draft Assembly and Annotation of the Genome of a California Endemic Oak Quercus lobata Nee (Fagaceae).</title>
        <authorList>
            <person name="Sork V.L."/>
            <person name="Fitz-Gibbon S.T."/>
            <person name="Puiu D."/>
            <person name="Crepeau M."/>
            <person name="Gugger P.F."/>
            <person name="Sherman R."/>
            <person name="Stevens K."/>
            <person name="Langley C.H."/>
            <person name="Pellegrini M."/>
            <person name="Salzberg S.L."/>
        </authorList>
    </citation>
    <scope>NUCLEOTIDE SEQUENCE [LARGE SCALE GENOMIC DNA]</scope>
    <source>
        <strain evidence="8 9">cv. SW786</strain>
    </source>
</reference>
<feature type="region of interest" description="Disordered" evidence="5">
    <location>
        <begin position="1"/>
        <end position="27"/>
    </location>
</feature>
<dbReference type="EnsemblPlants" id="QL05p088156:mrna">
    <property type="protein sequence ID" value="QL05p088156:mrna"/>
    <property type="gene ID" value="QL05p088156"/>
</dbReference>
<dbReference type="Gene3D" id="1.20.5.4130">
    <property type="match status" value="1"/>
</dbReference>
<sequence length="523" mass="58936">MRDAANAGGGSGSARNTKIKTENQSSYAGAPNPFTKIKHACGLMMIKIMNLGKKSMTKISWLKYTRLRTLVMKKMGTKDKDLSKKKIRLSIRSLNLLEKHSFILVKIFEQGCTSDSHVLHSGARYIWVAKWGYNCDLVCVYCKRKLASMLGCIRWVSFSNITGHSWFSGRVYGFTVEPINGRHAYIPFPSPLTMADALLSLAADLLNQLGSIAVQQAQQQINLIVGVDEEIQKFSDSFRIVQAMLNDAEKRQSTEAAVKLCNPAALKKKKVPCSFFPSLSCCFGQVDNLSLRYEIGHMIENLKQTLDNILRDEVMYGFDLTRHSHVEVERTPTTFFGDVSDMIGRDKYRDELLKNLLGEGSQEERNPRVISLVGMGGMGKSTLAQLAFNHPDIQAHFQQRIWVCVSDPFDQCKVAKAIIEYIEGQSPNITELQSLLPHICDLIGKKKFFLVLDDVWTEEFIKWEPFKNALKCGAQGSRILVTTRKINVAEMMESSHMINLEKLSSDDCWLMFSKIAFSNKDGI</sequence>
<keyword evidence="2" id="KW-0547">Nucleotide-binding</keyword>
<evidence type="ECO:0000256" key="5">
    <source>
        <dbReference type="SAM" id="MobiDB-lite"/>
    </source>
</evidence>
<name>A0A7N2LWA0_QUELO</name>
<accession>A0A7N2LWA0</accession>
<keyword evidence="9" id="KW-1185">Reference proteome</keyword>
<proteinExistence type="predicted"/>
<dbReference type="InterPro" id="IPR027417">
    <property type="entry name" value="P-loop_NTPase"/>
</dbReference>
<evidence type="ECO:0000256" key="2">
    <source>
        <dbReference type="ARBA" id="ARBA00022741"/>
    </source>
</evidence>
<dbReference type="GO" id="GO:0006952">
    <property type="term" value="P:defense response"/>
    <property type="evidence" value="ECO:0007669"/>
    <property type="project" value="UniProtKB-KW"/>
</dbReference>
<feature type="domain" description="NB-ARC" evidence="6">
    <location>
        <begin position="363"/>
        <end position="521"/>
    </location>
</feature>
<keyword evidence="3" id="KW-0611">Plant defense</keyword>
<protein>
    <submittedName>
        <fullName evidence="8">Uncharacterized protein</fullName>
    </submittedName>
</protein>
<dbReference type="AlphaFoldDB" id="A0A7N2LWA0"/>
<dbReference type="FunFam" id="3.40.50.300:FF:001091">
    <property type="entry name" value="Probable disease resistance protein At1g61300"/>
    <property type="match status" value="1"/>
</dbReference>
<feature type="domain" description="Disease resistance N-terminal" evidence="7">
    <location>
        <begin position="205"/>
        <end position="260"/>
    </location>
</feature>
<dbReference type="GO" id="GO:0043531">
    <property type="term" value="F:ADP binding"/>
    <property type="evidence" value="ECO:0007669"/>
    <property type="project" value="InterPro"/>
</dbReference>
<evidence type="ECO:0000256" key="1">
    <source>
        <dbReference type="ARBA" id="ARBA00022737"/>
    </source>
</evidence>
<organism evidence="8 9">
    <name type="scientific">Quercus lobata</name>
    <name type="common">Valley oak</name>
    <dbReference type="NCBI Taxonomy" id="97700"/>
    <lineage>
        <taxon>Eukaryota</taxon>
        <taxon>Viridiplantae</taxon>
        <taxon>Streptophyta</taxon>
        <taxon>Embryophyta</taxon>
        <taxon>Tracheophyta</taxon>
        <taxon>Spermatophyta</taxon>
        <taxon>Magnoliopsida</taxon>
        <taxon>eudicotyledons</taxon>
        <taxon>Gunneridae</taxon>
        <taxon>Pentapetalae</taxon>
        <taxon>rosids</taxon>
        <taxon>fabids</taxon>
        <taxon>Fagales</taxon>
        <taxon>Fagaceae</taxon>
        <taxon>Quercus</taxon>
    </lineage>
</organism>
<dbReference type="PANTHER" id="PTHR36766:SF45">
    <property type="entry name" value="NB-ARC DOMAIN-CONTAINING PROTEIN"/>
    <property type="match status" value="1"/>
</dbReference>
<evidence type="ECO:0000256" key="4">
    <source>
        <dbReference type="ARBA" id="ARBA00022840"/>
    </source>
</evidence>
<evidence type="ECO:0000259" key="6">
    <source>
        <dbReference type="Pfam" id="PF00931"/>
    </source>
</evidence>
<evidence type="ECO:0000313" key="9">
    <source>
        <dbReference type="Proteomes" id="UP000594261"/>
    </source>
</evidence>
<dbReference type="InterPro" id="IPR002182">
    <property type="entry name" value="NB-ARC"/>
</dbReference>
<keyword evidence="1" id="KW-0677">Repeat</keyword>